<dbReference type="InterPro" id="IPR000358">
    <property type="entry name" value="RNR_small_fam"/>
</dbReference>
<sequence>MSTLSMEGFREAQPSGLSLFNVPPYQSAIERMYYQEVRSNSQLTGNIIDMEITGKHGMEYVDLKRSKLYVRAKIVKGDSSTLLDTEYVGPFNLFLQSMFSQVEVTMQGKLVTSTTSHYPYKAMVHTLLSYGDGAKTSQLSSQLWENDTPGHLDDNDVENGSNNGLNRRSLYFTQSKITDMEGPLYHDLFHMDRLILNQVAINVKLTRARPEFCLMTNMDAPDYKIIIEDIVLKACKVQINPAVIYGHAEVLKSVNAKYPFTKTEVKQIAIAKVTLNFDQDQMFQNIRPNRVVVGFVNAIGAAGDYTKNPFNFQHLTISDRIIC</sequence>
<reference evidence="1 2" key="1">
    <citation type="submission" date="2020-06" db="EMBL/GenBank/DDBJ databases">
        <authorList>
            <person name="Li R."/>
            <person name="Bekaert M."/>
        </authorList>
    </citation>
    <scope>NUCLEOTIDE SEQUENCE [LARGE SCALE GENOMIC DNA]</scope>
    <source>
        <strain evidence="2">wild</strain>
    </source>
</reference>
<gene>
    <name evidence="1" type="ORF">MCOR_58254</name>
</gene>
<dbReference type="PANTHER" id="PTHR23409:SF21">
    <property type="entry name" value="CAPSID PROTEIN"/>
    <property type="match status" value="1"/>
</dbReference>
<keyword evidence="2" id="KW-1185">Reference proteome</keyword>
<name>A0A6J8F0V1_MYTCO</name>
<organism evidence="1 2">
    <name type="scientific">Mytilus coruscus</name>
    <name type="common">Sea mussel</name>
    <dbReference type="NCBI Taxonomy" id="42192"/>
    <lineage>
        <taxon>Eukaryota</taxon>
        <taxon>Metazoa</taxon>
        <taxon>Spiralia</taxon>
        <taxon>Lophotrochozoa</taxon>
        <taxon>Mollusca</taxon>
        <taxon>Bivalvia</taxon>
        <taxon>Autobranchia</taxon>
        <taxon>Pteriomorphia</taxon>
        <taxon>Mytilida</taxon>
        <taxon>Mytiloidea</taxon>
        <taxon>Mytilidae</taxon>
        <taxon>Mytilinae</taxon>
        <taxon>Mytilus</taxon>
    </lineage>
</organism>
<accession>A0A6J8F0V1</accession>
<dbReference type="OrthoDB" id="6140349at2759"/>
<dbReference type="GO" id="GO:0009263">
    <property type="term" value="P:deoxyribonucleotide biosynthetic process"/>
    <property type="evidence" value="ECO:0007669"/>
    <property type="project" value="InterPro"/>
</dbReference>
<evidence type="ECO:0000313" key="2">
    <source>
        <dbReference type="Proteomes" id="UP000507470"/>
    </source>
</evidence>
<dbReference type="GO" id="GO:0004748">
    <property type="term" value="F:ribonucleoside-diphosphate reductase activity, thioredoxin disulfide as acceptor"/>
    <property type="evidence" value="ECO:0007669"/>
    <property type="project" value="TreeGrafter"/>
</dbReference>
<evidence type="ECO:0000313" key="1">
    <source>
        <dbReference type="EMBL" id="CAC5426558.1"/>
    </source>
</evidence>
<dbReference type="GO" id="GO:0005829">
    <property type="term" value="C:cytosol"/>
    <property type="evidence" value="ECO:0007669"/>
    <property type="project" value="TreeGrafter"/>
</dbReference>
<protein>
    <submittedName>
        <fullName evidence="1">Uncharacterized protein</fullName>
    </submittedName>
</protein>
<proteinExistence type="predicted"/>
<dbReference type="Proteomes" id="UP000507470">
    <property type="component" value="Unassembled WGS sequence"/>
</dbReference>
<dbReference type="PANTHER" id="PTHR23409">
    <property type="entry name" value="RIBONUCLEOSIDE-DIPHOSPHATE REDUCTASE SMALL CHAIN"/>
    <property type="match status" value="1"/>
</dbReference>
<dbReference type="AlphaFoldDB" id="A0A6J8F0V1"/>
<dbReference type="EMBL" id="CACVKT020010436">
    <property type="protein sequence ID" value="CAC5426558.1"/>
    <property type="molecule type" value="Genomic_DNA"/>
</dbReference>